<feature type="non-terminal residue" evidence="1">
    <location>
        <position position="1"/>
    </location>
</feature>
<evidence type="ECO:0000313" key="2">
    <source>
        <dbReference type="Proteomes" id="UP000473574"/>
    </source>
</evidence>
<gene>
    <name evidence="1" type="ORF">D0962_37915</name>
</gene>
<accession>A0A6M0SIL3</accession>
<comment type="caution">
    <text evidence="1">The sequence shown here is derived from an EMBL/GenBank/DDBJ whole genome shotgun (WGS) entry which is preliminary data.</text>
</comment>
<reference evidence="1 2" key="1">
    <citation type="journal article" date="2020" name="Microb. Ecol.">
        <title>Ecogenomics of the Marine Benthic Filamentous Cyanobacterium Adonisia.</title>
        <authorList>
            <person name="Walter J.M."/>
            <person name="Coutinho F.H."/>
            <person name="Leomil L."/>
            <person name="Hargreaves P.I."/>
            <person name="Campeao M.E."/>
            <person name="Vieira V.V."/>
            <person name="Silva B.S."/>
            <person name="Fistarol G.O."/>
            <person name="Salomon P.S."/>
            <person name="Sawabe T."/>
            <person name="Mino S."/>
            <person name="Hosokawa M."/>
            <person name="Miyashita H."/>
            <person name="Maruyama F."/>
            <person name="van Verk M.C."/>
            <person name="Dutilh B.E."/>
            <person name="Thompson C.C."/>
            <person name="Thompson F.L."/>
        </authorList>
    </citation>
    <scope>NUCLEOTIDE SEQUENCE [LARGE SCALE GENOMIC DNA]</scope>
    <source>
        <strain evidence="1 2">CCMR0082</strain>
    </source>
</reference>
<name>A0A6M0SIL3_9CYAN</name>
<dbReference type="Proteomes" id="UP000473574">
    <property type="component" value="Unassembled WGS sequence"/>
</dbReference>
<dbReference type="AlphaFoldDB" id="A0A6M0SIL3"/>
<dbReference type="EMBL" id="QZCE01000022">
    <property type="protein sequence ID" value="NEZ68430.1"/>
    <property type="molecule type" value="Genomic_DNA"/>
</dbReference>
<protein>
    <submittedName>
        <fullName evidence="1">Uncharacterized protein</fullName>
    </submittedName>
</protein>
<sequence>VSWHTKRIMRHVELAKQLWPKAKFILLPWDGAATEVFITSLDNDSLHHSIEVIQNFVNNPEIICIANENVETPVPLTSVALKKLSADPDNLIQHAMRGSFMKADDMCFYIWVDGPNQSHDIEIVFWNDLHFPKTVSDEQHITTWERIVTFTEQIREGTLNSKCILTPEHNGPIEELFDHKSIVVW</sequence>
<dbReference type="RefSeq" id="WP_250565514.1">
    <property type="nucleotide sequence ID" value="NZ_QZCE01000022.1"/>
</dbReference>
<organism evidence="1 2">
    <name type="scientific">Adonisia turfae CCMR0082</name>
    <dbReference type="NCBI Taxonomy" id="2304604"/>
    <lineage>
        <taxon>Bacteria</taxon>
        <taxon>Bacillati</taxon>
        <taxon>Cyanobacteriota</taxon>
        <taxon>Adonisia</taxon>
        <taxon>Adonisia turfae</taxon>
    </lineage>
</organism>
<proteinExistence type="predicted"/>
<evidence type="ECO:0000313" key="1">
    <source>
        <dbReference type="EMBL" id="NEZ68430.1"/>
    </source>
</evidence>